<accession>A0A8T0GL51</accession>
<organism evidence="2 3">
    <name type="scientific">Ceratodon purpureus</name>
    <name type="common">Fire moss</name>
    <name type="synonym">Dicranum purpureum</name>
    <dbReference type="NCBI Taxonomy" id="3225"/>
    <lineage>
        <taxon>Eukaryota</taxon>
        <taxon>Viridiplantae</taxon>
        <taxon>Streptophyta</taxon>
        <taxon>Embryophyta</taxon>
        <taxon>Bryophyta</taxon>
        <taxon>Bryophytina</taxon>
        <taxon>Bryopsida</taxon>
        <taxon>Dicranidae</taxon>
        <taxon>Pseudoditrichales</taxon>
        <taxon>Ditrichaceae</taxon>
        <taxon>Ceratodon</taxon>
    </lineage>
</organism>
<evidence type="ECO:0000313" key="2">
    <source>
        <dbReference type="EMBL" id="KAG0558458.1"/>
    </source>
</evidence>
<reference evidence="2" key="1">
    <citation type="submission" date="2020-06" db="EMBL/GenBank/DDBJ databases">
        <title>WGS assembly of Ceratodon purpureus strain R40.</title>
        <authorList>
            <person name="Carey S.B."/>
            <person name="Jenkins J."/>
            <person name="Shu S."/>
            <person name="Lovell J.T."/>
            <person name="Sreedasyam A."/>
            <person name="Maumus F."/>
            <person name="Tiley G.P."/>
            <person name="Fernandez-Pozo N."/>
            <person name="Barry K."/>
            <person name="Chen C."/>
            <person name="Wang M."/>
            <person name="Lipzen A."/>
            <person name="Daum C."/>
            <person name="Saski C.A."/>
            <person name="Payton A.C."/>
            <person name="Mcbreen J.C."/>
            <person name="Conrad R.E."/>
            <person name="Kollar L.M."/>
            <person name="Olsson S."/>
            <person name="Huttunen S."/>
            <person name="Landis J.B."/>
            <person name="Wickett N.J."/>
            <person name="Johnson M.G."/>
            <person name="Rensing S.A."/>
            <person name="Grimwood J."/>
            <person name="Schmutz J."/>
            <person name="Mcdaniel S.F."/>
        </authorList>
    </citation>
    <scope>NUCLEOTIDE SEQUENCE</scope>
    <source>
        <strain evidence="2">R40</strain>
    </source>
</reference>
<evidence type="ECO:0000313" key="3">
    <source>
        <dbReference type="Proteomes" id="UP000822688"/>
    </source>
</evidence>
<feature type="compositionally biased region" description="Polar residues" evidence="1">
    <location>
        <begin position="1"/>
        <end position="11"/>
    </location>
</feature>
<dbReference type="AlphaFoldDB" id="A0A8T0GL51"/>
<name>A0A8T0GL51_CERPU</name>
<dbReference type="EMBL" id="CM026431">
    <property type="protein sequence ID" value="KAG0558458.1"/>
    <property type="molecule type" value="Genomic_DNA"/>
</dbReference>
<dbReference type="Proteomes" id="UP000822688">
    <property type="component" value="Chromosome 10"/>
</dbReference>
<gene>
    <name evidence="2" type="ORF">KC19_10G029800</name>
</gene>
<protein>
    <submittedName>
        <fullName evidence="2">Uncharacterized protein</fullName>
    </submittedName>
</protein>
<sequence length="81" mass="9058">MKHTMSRNMISISPRDMGAPFSPRDAKLKTGQLPHHTFGFPCHTSATETSVNKEPLTHRPHSIQRPAPESIPIHNTQPEPL</sequence>
<proteinExistence type="predicted"/>
<keyword evidence="3" id="KW-1185">Reference proteome</keyword>
<comment type="caution">
    <text evidence="2">The sequence shown here is derived from an EMBL/GenBank/DDBJ whole genome shotgun (WGS) entry which is preliminary data.</text>
</comment>
<evidence type="ECO:0000256" key="1">
    <source>
        <dbReference type="SAM" id="MobiDB-lite"/>
    </source>
</evidence>
<feature type="region of interest" description="Disordered" evidence="1">
    <location>
        <begin position="1"/>
        <end position="81"/>
    </location>
</feature>